<feature type="domain" description="EthD" evidence="2">
    <location>
        <begin position="12"/>
        <end position="124"/>
    </location>
</feature>
<evidence type="ECO:0000259" key="2">
    <source>
        <dbReference type="Pfam" id="PF07110"/>
    </source>
</evidence>
<dbReference type="OrthoDB" id="2519291at2759"/>
<dbReference type="InterPro" id="IPR009799">
    <property type="entry name" value="EthD_dom"/>
</dbReference>
<dbReference type="Proteomes" id="UP000799424">
    <property type="component" value="Unassembled WGS sequence"/>
</dbReference>
<dbReference type="Pfam" id="PF07110">
    <property type="entry name" value="EthD"/>
    <property type="match status" value="1"/>
</dbReference>
<organism evidence="3 4">
    <name type="scientific">Ophiobolus disseminans</name>
    <dbReference type="NCBI Taxonomy" id="1469910"/>
    <lineage>
        <taxon>Eukaryota</taxon>
        <taxon>Fungi</taxon>
        <taxon>Dikarya</taxon>
        <taxon>Ascomycota</taxon>
        <taxon>Pezizomycotina</taxon>
        <taxon>Dothideomycetes</taxon>
        <taxon>Pleosporomycetidae</taxon>
        <taxon>Pleosporales</taxon>
        <taxon>Pleosporineae</taxon>
        <taxon>Phaeosphaeriaceae</taxon>
        <taxon>Ophiobolus</taxon>
    </lineage>
</organism>
<dbReference type="EMBL" id="MU006248">
    <property type="protein sequence ID" value="KAF2818870.1"/>
    <property type="molecule type" value="Genomic_DNA"/>
</dbReference>
<name>A0A6A6ZCW1_9PLEO</name>
<evidence type="ECO:0000313" key="4">
    <source>
        <dbReference type="Proteomes" id="UP000799424"/>
    </source>
</evidence>
<dbReference type="SUPFAM" id="SSF54909">
    <property type="entry name" value="Dimeric alpha+beta barrel"/>
    <property type="match status" value="1"/>
</dbReference>
<accession>A0A6A6ZCW1</accession>
<keyword evidence="4" id="KW-1185">Reference proteome</keyword>
<evidence type="ECO:0000313" key="3">
    <source>
        <dbReference type="EMBL" id="KAF2818870.1"/>
    </source>
</evidence>
<evidence type="ECO:0000256" key="1">
    <source>
        <dbReference type="ARBA" id="ARBA00005986"/>
    </source>
</evidence>
<dbReference type="Gene3D" id="3.30.70.100">
    <property type="match status" value="1"/>
</dbReference>
<protein>
    <recommendedName>
        <fullName evidence="2">EthD domain-containing protein</fullName>
    </recommendedName>
</protein>
<comment type="similarity">
    <text evidence="1">Belongs to the tpcK family.</text>
</comment>
<gene>
    <name evidence="3" type="ORF">CC86DRAFT_460804</name>
</gene>
<sequence length="140" mass="15795">MPTSIIAYYTRRPDLSPAEFKNHMERVHVPIIKEVMGPLFPTTFTRRYVERVESGAGDRLGAPAASKKSADPTAPVVLVGSPSEITWDLMAELEFRDELHLQQGLAMMNAAEGQRMRDDEENFTLPHQLRIILMEETITA</sequence>
<dbReference type="InterPro" id="IPR011008">
    <property type="entry name" value="Dimeric_a/b-barrel"/>
</dbReference>
<dbReference type="GO" id="GO:0016491">
    <property type="term" value="F:oxidoreductase activity"/>
    <property type="evidence" value="ECO:0007669"/>
    <property type="project" value="InterPro"/>
</dbReference>
<dbReference type="AlphaFoldDB" id="A0A6A6ZCW1"/>
<proteinExistence type="inferred from homology"/>
<reference evidence="3" key="1">
    <citation type="journal article" date="2020" name="Stud. Mycol.">
        <title>101 Dothideomycetes genomes: a test case for predicting lifestyles and emergence of pathogens.</title>
        <authorList>
            <person name="Haridas S."/>
            <person name="Albert R."/>
            <person name="Binder M."/>
            <person name="Bloem J."/>
            <person name="Labutti K."/>
            <person name="Salamov A."/>
            <person name="Andreopoulos B."/>
            <person name="Baker S."/>
            <person name="Barry K."/>
            <person name="Bills G."/>
            <person name="Bluhm B."/>
            <person name="Cannon C."/>
            <person name="Castanera R."/>
            <person name="Culley D."/>
            <person name="Daum C."/>
            <person name="Ezra D."/>
            <person name="Gonzalez J."/>
            <person name="Henrissat B."/>
            <person name="Kuo A."/>
            <person name="Liang C."/>
            <person name="Lipzen A."/>
            <person name="Lutzoni F."/>
            <person name="Magnuson J."/>
            <person name="Mondo S."/>
            <person name="Nolan M."/>
            <person name="Ohm R."/>
            <person name="Pangilinan J."/>
            <person name="Park H.-J."/>
            <person name="Ramirez L."/>
            <person name="Alfaro M."/>
            <person name="Sun H."/>
            <person name="Tritt A."/>
            <person name="Yoshinaga Y."/>
            <person name="Zwiers L.-H."/>
            <person name="Turgeon B."/>
            <person name="Goodwin S."/>
            <person name="Spatafora J."/>
            <person name="Crous P."/>
            <person name="Grigoriev I."/>
        </authorList>
    </citation>
    <scope>NUCLEOTIDE SEQUENCE</scope>
    <source>
        <strain evidence="3">CBS 113818</strain>
    </source>
</reference>